<dbReference type="GO" id="GO:0044550">
    <property type="term" value="P:secondary metabolite biosynthetic process"/>
    <property type="evidence" value="ECO:0007669"/>
    <property type="project" value="UniProtKB-ARBA"/>
</dbReference>
<dbReference type="PRINTS" id="PR00463">
    <property type="entry name" value="EP450I"/>
</dbReference>
<evidence type="ECO:0000256" key="9">
    <source>
        <dbReference type="RuleBase" id="RU000461"/>
    </source>
</evidence>
<evidence type="ECO:0000313" key="11">
    <source>
        <dbReference type="EMBL" id="PIA26917.1"/>
    </source>
</evidence>
<dbReference type="Pfam" id="PF00067">
    <property type="entry name" value="p450"/>
    <property type="match status" value="1"/>
</dbReference>
<dbReference type="GO" id="GO:0016705">
    <property type="term" value="F:oxidoreductase activity, acting on paired donors, with incorporation or reduction of molecular oxygen"/>
    <property type="evidence" value="ECO:0007669"/>
    <property type="project" value="InterPro"/>
</dbReference>
<keyword evidence="12" id="KW-1185">Reference proteome</keyword>
<gene>
    <name evidence="11" type="ORF">AQUCO_08500008v1</name>
</gene>
<dbReference type="InterPro" id="IPR036396">
    <property type="entry name" value="Cyt_P450_sf"/>
</dbReference>
<dbReference type="InterPro" id="IPR017972">
    <property type="entry name" value="Cyt_P450_CS"/>
</dbReference>
<feature type="binding site" description="axial binding residue" evidence="8">
    <location>
        <position position="441"/>
    </location>
    <ligand>
        <name>heme</name>
        <dbReference type="ChEBI" id="CHEBI:30413"/>
    </ligand>
    <ligandPart>
        <name>Fe</name>
        <dbReference type="ChEBI" id="CHEBI:18248"/>
    </ligandPart>
</feature>
<reference evidence="11 12" key="1">
    <citation type="submission" date="2017-09" db="EMBL/GenBank/DDBJ databases">
        <title>WGS assembly of Aquilegia coerulea Goldsmith.</title>
        <authorList>
            <person name="Hodges S."/>
            <person name="Kramer E."/>
            <person name="Nordborg M."/>
            <person name="Tomkins J."/>
            <person name="Borevitz J."/>
            <person name="Derieg N."/>
            <person name="Yan J."/>
            <person name="Mihaltcheva S."/>
            <person name="Hayes R.D."/>
            <person name="Rokhsar D."/>
        </authorList>
    </citation>
    <scope>NUCLEOTIDE SEQUENCE [LARGE SCALE GENOMIC DNA]</scope>
    <source>
        <strain evidence="12">cv. Goldsmith</strain>
    </source>
</reference>
<keyword evidence="7 9" id="KW-0503">Monooxygenase</keyword>
<dbReference type="SUPFAM" id="SSF48264">
    <property type="entry name" value="Cytochrome P450"/>
    <property type="match status" value="1"/>
</dbReference>
<dbReference type="InParanoid" id="A0A2G5C810"/>
<dbReference type="STRING" id="218851.A0A2G5C810"/>
<dbReference type="CDD" id="cd11072">
    <property type="entry name" value="CYP71-like"/>
    <property type="match status" value="1"/>
</dbReference>
<evidence type="ECO:0000313" key="12">
    <source>
        <dbReference type="Proteomes" id="UP000230069"/>
    </source>
</evidence>
<protein>
    <recommendedName>
        <fullName evidence="13">Cytochrome P450</fullName>
    </recommendedName>
</protein>
<feature type="transmembrane region" description="Helical" evidence="10">
    <location>
        <begin position="295"/>
        <end position="315"/>
    </location>
</feature>
<dbReference type="Proteomes" id="UP000230069">
    <property type="component" value="Unassembled WGS sequence"/>
</dbReference>
<comment type="similarity">
    <text evidence="2 9">Belongs to the cytochrome P450 family.</text>
</comment>
<accession>A0A2G5C810</accession>
<dbReference type="AlphaFoldDB" id="A0A2G5C810"/>
<dbReference type="GO" id="GO:0005506">
    <property type="term" value="F:iron ion binding"/>
    <property type="evidence" value="ECO:0007669"/>
    <property type="project" value="InterPro"/>
</dbReference>
<dbReference type="GO" id="GO:0020037">
    <property type="term" value="F:heme binding"/>
    <property type="evidence" value="ECO:0007669"/>
    <property type="project" value="InterPro"/>
</dbReference>
<keyword evidence="3 8" id="KW-0349">Heme</keyword>
<sequence>MDLYTSLYLSPLLLLFISILLLKKRNNQGNTPCNPPSPPKLPIIGNLHQLGSLPHRSLQKLSNKYGPIMLMQFGSKPTLIISSADTAREVLKTQDLNFCTRASLVGPKRLSYNFRDFAFTPYGEYWREMRRVCVLELFSSKRVQSFEFVREEEVAYLMKSISEFSSSPLNLTQKLFSLTDRITSRITFGKNNQGRDYDIGKFQEVVYEAMDMLGSFTATDFFPYFGWIIDVFTGFNNRLEKCFTAFDNLYQQVIDEHLDPERNKPEQEDIIDILLGLRTDESGATRLTISHIKGILMNIFLGGIDTSAMTIVWAMTELLRKPEAMKKVQEEIRNVVGKKGKVEASDINHLQYLKMVVKETLRLHAPAILLIPRECMNHCKINGYDIYPKTRVLVNVWAIGRSGEYWENPEDFIPERFMDNDIDFRGQDFDFLPFGSGRRGCPGINMGLATVELGLANLLYCFNWELPNGMNKEDINMDELAGITVHKKTPLVVVPIKYV</sequence>
<evidence type="ECO:0000256" key="4">
    <source>
        <dbReference type="ARBA" id="ARBA00022723"/>
    </source>
</evidence>
<evidence type="ECO:0000256" key="10">
    <source>
        <dbReference type="SAM" id="Phobius"/>
    </source>
</evidence>
<keyword evidence="5 9" id="KW-0560">Oxidoreductase</keyword>
<dbReference type="InterPro" id="IPR002401">
    <property type="entry name" value="Cyt_P450_E_grp-I"/>
</dbReference>
<keyword evidence="10" id="KW-0472">Membrane</keyword>
<dbReference type="GO" id="GO:0004497">
    <property type="term" value="F:monooxygenase activity"/>
    <property type="evidence" value="ECO:0007669"/>
    <property type="project" value="UniProtKB-KW"/>
</dbReference>
<evidence type="ECO:0000256" key="2">
    <source>
        <dbReference type="ARBA" id="ARBA00010617"/>
    </source>
</evidence>
<evidence type="ECO:0008006" key="13">
    <source>
        <dbReference type="Google" id="ProtNLM"/>
    </source>
</evidence>
<evidence type="ECO:0000256" key="6">
    <source>
        <dbReference type="ARBA" id="ARBA00023004"/>
    </source>
</evidence>
<keyword evidence="6 8" id="KW-0408">Iron</keyword>
<dbReference type="InterPro" id="IPR001128">
    <property type="entry name" value="Cyt_P450"/>
</dbReference>
<dbReference type="OrthoDB" id="2789670at2759"/>
<keyword evidence="4 8" id="KW-0479">Metal-binding</keyword>
<keyword evidence="10" id="KW-0812">Transmembrane</keyword>
<dbReference type="PRINTS" id="PR00385">
    <property type="entry name" value="P450"/>
</dbReference>
<proteinExistence type="inferred from homology"/>
<dbReference type="Gene3D" id="1.10.630.10">
    <property type="entry name" value="Cytochrome P450"/>
    <property type="match status" value="1"/>
</dbReference>
<dbReference type="FunFam" id="1.10.630.10:FF:000011">
    <property type="entry name" value="Cytochrome P450 83B1"/>
    <property type="match status" value="1"/>
</dbReference>
<evidence type="ECO:0000256" key="5">
    <source>
        <dbReference type="ARBA" id="ARBA00023002"/>
    </source>
</evidence>
<dbReference type="PANTHER" id="PTHR47955:SF19">
    <property type="entry name" value="CYTOCHROME P450 71A9-LIKE ISOFORM X1"/>
    <property type="match status" value="1"/>
</dbReference>
<feature type="transmembrane region" description="Helical" evidence="10">
    <location>
        <begin position="6"/>
        <end position="22"/>
    </location>
</feature>
<comment type="cofactor">
    <cofactor evidence="1 8">
        <name>heme</name>
        <dbReference type="ChEBI" id="CHEBI:30413"/>
    </cofactor>
</comment>
<evidence type="ECO:0000256" key="8">
    <source>
        <dbReference type="PIRSR" id="PIRSR602401-1"/>
    </source>
</evidence>
<evidence type="ECO:0000256" key="3">
    <source>
        <dbReference type="ARBA" id="ARBA00022617"/>
    </source>
</evidence>
<evidence type="ECO:0000256" key="1">
    <source>
        <dbReference type="ARBA" id="ARBA00001971"/>
    </source>
</evidence>
<dbReference type="PANTHER" id="PTHR47955">
    <property type="entry name" value="CYTOCHROME P450 FAMILY 71 PROTEIN"/>
    <property type="match status" value="1"/>
</dbReference>
<evidence type="ECO:0000256" key="7">
    <source>
        <dbReference type="ARBA" id="ARBA00023033"/>
    </source>
</evidence>
<dbReference type="FunCoup" id="A0A2G5C810">
    <property type="interactions" value="997"/>
</dbReference>
<dbReference type="EMBL" id="KZ305102">
    <property type="protein sequence ID" value="PIA26917.1"/>
    <property type="molecule type" value="Genomic_DNA"/>
</dbReference>
<name>A0A2G5C810_AQUCA</name>
<dbReference type="PROSITE" id="PS00086">
    <property type="entry name" value="CYTOCHROME_P450"/>
    <property type="match status" value="1"/>
</dbReference>
<keyword evidence="10" id="KW-1133">Transmembrane helix</keyword>
<organism evidence="11 12">
    <name type="scientific">Aquilegia coerulea</name>
    <name type="common">Rocky mountain columbine</name>
    <dbReference type="NCBI Taxonomy" id="218851"/>
    <lineage>
        <taxon>Eukaryota</taxon>
        <taxon>Viridiplantae</taxon>
        <taxon>Streptophyta</taxon>
        <taxon>Embryophyta</taxon>
        <taxon>Tracheophyta</taxon>
        <taxon>Spermatophyta</taxon>
        <taxon>Magnoliopsida</taxon>
        <taxon>Ranunculales</taxon>
        <taxon>Ranunculaceae</taxon>
        <taxon>Thalictroideae</taxon>
        <taxon>Aquilegia</taxon>
    </lineage>
</organism>